<dbReference type="PaxDb" id="3880-AES79124"/>
<reference evidence="1 3" key="1">
    <citation type="journal article" date="2011" name="Nature">
        <title>The Medicago genome provides insight into the evolution of rhizobial symbioses.</title>
        <authorList>
            <person name="Young N.D."/>
            <person name="Debelle F."/>
            <person name="Oldroyd G.E."/>
            <person name="Geurts R."/>
            <person name="Cannon S.B."/>
            <person name="Udvardi M.K."/>
            <person name="Benedito V.A."/>
            <person name="Mayer K.F."/>
            <person name="Gouzy J."/>
            <person name="Schoof H."/>
            <person name="Van de Peer Y."/>
            <person name="Proost S."/>
            <person name="Cook D.R."/>
            <person name="Meyers B.C."/>
            <person name="Spannagl M."/>
            <person name="Cheung F."/>
            <person name="De Mita S."/>
            <person name="Krishnakumar V."/>
            <person name="Gundlach H."/>
            <person name="Zhou S."/>
            <person name="Mudge J."/>
            <person name="Bharti A.K."/>
            <person name="Murray J.D."/>
            <person name="Naoumkina M.A."/>
            <person name="Rosen B."/>
            <person name="Silverstein K.A."/>
            <person name="Tang H."/>
            <person name="Rombauts S."/>
            <person name="Zhao P.X."/>
            <person name="Zhou P."/>
            <person name="Barbe V."/>
            <person name="Bardou P."/>
            <person name="Bechner M."/>
            <person name="Bellec A."/>
            <person name="Berger A."/>
            <person name="Berges H."/>
            <person name="Bidwell S."/>
            <person name="Bisseling T."/>
            <person name="Choisne N."/>
            <person name="Couloux A."/>
            <person name="Denny R."/>
            <person name="Deshpande S."/>
            <person name="Dai X."/>
            <person name="Doyle J.J."/>
            <person name="Dudez A.M."/>
            <person name="Farmer A.D."/>
            <person name="Fouteau S."/>
            <person name="Franken C."/>
            <person name="Gibelin C."/>
            <person name="Gish J."/>
            <person name="Goldstein S."/>
            <person name="Gonzalez A.J."/>
            <person name="Green P.J."/>
            <person name="Hallab A."/>
            <person name="Hartog M."/>
            <person name="Hua A."/>
            <person name="Humphray S.J."/>
            <person name="Jeong D.H."/>
            <person name="Jing Y."/>
            <person name="Jocker A."/>
            <person name="Kenton S.M."/>
            <person name="Kim D.J."/>
            <person name="Klee K."/>
            <person name="Lai H."/>
            <person name="Lang C."/>
            <person name="Lin S."/>
            <person name="Macmil S.L."/>
            <person name="Magdelenat G."/>
            <person name="Matthews L."/>
            <person name="McCorrison J."/>
            <person name="Monaghan E.L."/>
            <person name="Mun J.H."/>
            <person name="Najar F.Z."/>
            <person name="Nicholson C."/>
            <person name="Noirot C."/>
            <person name="O'Bleness M."/>
            <person name="Paule C.R."/>
            <person name="Poulain J."/>
            <person name="Prion F."/>
            <person name="Qin B."/>
            <person name="Qu C."/>
            <person name="Retzel E.F."/>
            <person name="Riddle C."/>
            <person name="Sallet E."/>
            <person name="Samain S."/>
            <person name="Samson N."/>
            <person name="Sanders I."/>
            <person name="Saurat O."/>
            <person name="Scarpelli C."/>
            <person name="Schiex T."/>
            <person name="Segurens B."/>
            <person name="Severin A.J."/>
            <person name="Sherrier D.J."/>
            <person name="Shi R."/>
            <person name="Sims S."/>
            <person name="Singer S.R."/>
            <person name="Sinharoy S."/>
            <person name="Sterck L."/>
            <person name="Viollet A."/>
            <person name="Wang B.B."/>
            <person name="Wang K."/>
            <person name="Wang M."/>
            <person name="Wang X."/>
            <person name="Warfsmann J."/>
            <person name="Weissenbach J."/>
            <person name="White D.D."/>
            <person name="White J.D."/>
            <person name="Wiley G.B."/>
            <person name="Wincker P."/>
            <person name="Xing Y."/>
            <person name="Yang L."/>
            <person name="Yao Z."/>
            <person name="Ying F."/>
            <person name="Zhai J."/>
            <person name="Zhou L."/>
            <person name="Zuber A."/>
            <person name="Denarie J."/>
            <person name="Dixon R.A."/>
            <person name="May G.D."/>
            <person name="Schwartz D.C."/>
            <person name="Rogers J."/>
            <person name="Quetier F."/>
            <person name="Town C.D."/>
            <person name="Roe B.A."/>
        </authorList>
    </citation>
    <scope>NUCLEOTIDE SEQUENCE [LARGE SCALE GENOMIC DNA]</scope>
    <source>
        <strain evidence="1">A17</strain>
        <strain evidence="2 3">cv. Jemalong A17</strain>
    </source>
</reference>
<proteinExistence type="predicted"/>
<dbReference type="EMBL" id="CM001223">
    <property type="protein sequence ID" value="AES79124.1"/>
    <property type="molecule type" value="Genomic_DNA"/>
</dbReference>
<organism evidence="1 3">
    <name type="scientific">Medicago truncatula</name>
    <name type="common">Barrel medic</name>
    <name type="synonym">Medicago tribuloides</name>
    <dbReference type="NCBI Taxonomy" id="3880"/>
    <lineage>
        <taxon>Eukaryota</taxon>
        <taxon>Viridiplantae</taxon>
        <taxon>Streptophyta</taxon>
        <taxon>Embryophyta</taxon>
        <taxon>Tracheophyta</taxon>
        <taxon>Spermatophyta</taxon>
        <taxon>Magnoliopsida</taxon>
        <taxon>eudicotyledons</taxon>
        <taxon>Gunneridae</taxon>
        <taxon>Pentapetalae</taxon>
        <taxon>rosids</taxon>
        <taxon>fabids</taxon>
        <taxon>Fabales</taxon>
        <taxon>Fabaceae</taxon>
        <taxon>Papilionoideae</taxon>
        <taxon>50 kb inversion clade</taxon>
        <taxon>NPAAA clade</taxon>
        <taxon>Hologalegina</taxon>
        <taxon>IRL clade</taxon>
        <taxon>Trifolieae</taxon>
        <taxon>Medicago</taxon>
    </lineage>
</organism>
<gene>
    <name evidence="1" type="ordered locus">MTR_7g057100</name>
</gene>
<evidence type="ECO:0000313" key="2">
    <source>
        <dbReference type="EnsemblPlants" id="AES79124"/>
    </source>
</evidence>
<reference evidence="2" key="3">
    <citation type="submission" date="2015-04" db="UniProtKB">
        <authorList>
            <consortium name="EnsemblPlants"/>
        </authorList>
    </citation>
    <scope>IDENTIFICATION</scope>
    <source>
        <strain evidence="2">cv. Jemalong A17</strain>
    </source>
</reference>
<dbReference type="EnsemblPlants" id="AES79124">
    <property type="protein sequence ID" value="AES79124"/>
    <property type="gene ID" value="MTR_7g057100"/>
</dbReference>
<dbReference type="AlphaFoldDB" id="G7L168"/>
<reference evidence="1 3" key="2">
    <citation type="journal article" date="2014" name="BMC Genomics">
        <title>An improved genome release (version Mt4.0) for the model legume Medicago truncatula.</title>
        <authorList>
            <person name="Tang H."/>
            <person name="Krishnakumar V."/>
            <person name="Bidwell S."/>
            <person name="Rosen B."/>
            <person name="Chan A."/>
            <person name="Zhou S."/>
            <person name="Gentzbittel L."/>
            <person name="Childs K.L."/>
            <person name="Yandell M."/>
            <person name="Gundlach H."/>
            <person name="Mayer K.F."/>
            <person name="Schwartz D.C."/>
            <person name="Town C.D."/>
        </authorList>
    </citation>
    <scope>GENOME REANNOTATION</scope>
    <source>
        <strain evidence="2 3">cv. Jemalong A17</strain>
    </source>
</reference>
<dbReference type="HOGENOM" id="CLU_2561830_0_0_1"/>
<evidence type="ECO:0000313" key="3">
    <source>
        <dbReference type="Proteomes" id="UP000002051"/>
    </source>
</evidence>
<protein>
    <submittedName>
        <fullName evidence="1 2">Uncharacterized protein</fullName>
    </submittedName>
</protein>
<accession>G7L168</accession>
<keyword evidence="3" id="KW-1185">Reference proteome</keyword>
<dbReference type="Proteomes" id="UP000002051">
    <property type="component" value="Unassembled WGS sequence"/>
</dbReference>
<name>G7L168_MEDTR</name>
<sequence length="82" mass="8940">MGVVLVFDDRARLHWNDSAYGGFALRLRYCSDESILTSTETESSILGGEAESELQGFGRDGDNGVGSRRLKGKGDVDIRIDT</sequence>
<evidence type="ECO:0000313" key="1">
    <source>
        <dbReference type="EMBL" id="AES79124.1"/>
    </source>
</evidence>